<dbReference type="Proteomes" id="UP000252586">
    <property type="component" value="Unassembled WGS sequence"/>
</dbReference>
<comment type="caution">
    <text evidence="2">The sequence shown here is derived from an EMBL/GenBank/DDBJ whole genome shotgun (WGS) entry which is preliminary data.</text>
</comment>
<organism evidence="2 3">
    <name type="scientific">Nocardia puris</name>
    <dbReference type="NCBI Taxonomy" id="208602"/>
    <lineage>
        <taxon>Bacteria</taxon>
        <taxon>Bacillati</taxon>
        <taxon>Actinomycetota</taxon>
        <taxon>Actinomycetes</taxon>
        <taxon>Mycobacteriales</taxon>
        <taxon>Nocardiaceae</taxon>
        <taxon>Nocardia</taxon>
    </lineage>
</organism>
<dbReference type="EMBL" id="QNRE01000001">
    <property type="protein sequence ID" value="RBO96742.1"/>
    <property type="molecule type" value="Genomic_DNA"/>
</dbReference>
<keyword evidence="3" id="KW-1185">Reference proteome</keyword>
<keyword evidence="1" id="KW-1133">Transmembrane helix</keyword>
<accession>A0A366E343</accession>
<proteinExistence type="predicted"/>
<evidence type="ECO:0000313" key="3">
    <source>
        <dbReference type="Proteomes" id="UP000252586"/>
    </source>
</evidence>
<dbReference type="STRING" id="1210090.GCA_001613185_03009"/>
<gene>
    <name evidence="2" type="ORF">DFR74_101758</name>
</gene>
<dbReference type="AlphaFoldDB" id="A0A366E343"/>
<evidence type="ECO:0000256" key="1">
    <source>
        <dbReference type="SAM" id="Phobius"/>
    </source>
</evidence>
<keyword evidence="1" id="KW-0812">Transmembrane</keyword>
<evidence type="ECO:0000313" key="2">
    <source>
        <dbReference type="EMBL" id="RBO96742.1"/>
    </source>
</evidence>
<sequence>MSVVTVALLTGFVLGALTIRVFALRERRRVRLRTYRTGG</sequence>
<name>A0A366E343_9NOCA</name>
<keyword evidence="1" id="KW-0472">Membrane</keyword>
<reference evidence="2 3" key="1">
    <citation type="submission" date="2018-06" db="EMBL/GenBank/DDBJ databases">
        <title>Genomic Encyclopedia of Type Strains, Phase IV (KMG-IV): sequencing the most valuable type-strain genomes for metagenomic binning, comparative biology and taxonomic classification.</title>
        <authorList>
            <person name="Goeker M."/>
        </authorList>
    </citation>
    <scope>NUCLEOTIDE SEQUENCE [LARGE SCALE GENOMIC DNA]</scope>
    <source>
        <strain evidence="2 3">DSM 44599</strain>
    </source>
</reference>
<feature type="transmembrane region" description="Helical" evidence="1">
    <location>
        <begin position="6"/>
        <end position="23"/>
    </location>
</feature>
<protein>
    <submittedName>
        <fullName evidence="2">Uncharacterized protein</fullName>
    </submittedName>
</protein>